<accession>A0A4D6LX90</accession>
<name>A0A4D6LX90_VIGUN</name>
<organism evidence="1 2">
    <name type="scientific">Vigna unguiculata</name>
    <name type="common">Cowpea</name>
    <dbReference type="NCBI Taxonomy" id="3917"/>
    <lineage>
        <taxon>Eukaryota</taxon>
        <taxon>Viridiplantae</taxon>
        <taxon>Streptophyta</taxon>
        <taxon>Embryophyta</taxon>
        <taxon>Tracheophyta</taxon>
        <taxon>Spermatophyta</taxon>
        <taxon>Magnoliopsida</taxon>
        <taxon>eudicotyledons</taxon>
        <taxon>Gunneridae</taxon>
        <taxon>Pentapetalae</taxon>
        <taxon>rosids</taxon>
        <taxon>fabids</taxon>
        <taxon>Fabales</taxon>
        <taxon>Fabaceae</taxon>
        <taxon>Papilionoideae</taxon>
        <taxon>50 kb inversion clade</taxon>
        <taxon>NPAAA clade</taxon>
        <taxon>indigoferoid/millettioid clade</taxon>
        <taxon>Phaseoleae</taxon>
        <taxon>Vigna</taxon>
    </lineage>
</organism>
<dbReference type="Proteomes" id="UP000501690">
    <property type="component" value="Linkage Group LG5"/>
</dbReference>
<evidence type="ECO:0000313" key="1">
    <source>
        <dbReference type="EMBL" id="QCD93305.1"/>
    </source>
</evidence>
<gene>
    <name evidence="1" type="ORF">DEO72_LG5g1378</name>
</gene>
<proteinExistence type="predicted"/>
<protein>
    <submittedName>
        <fullName evidence="1">Uncharacterized protein</fullName>
    </submittedName>
</protein>
<sequence length="60" mass="6744">MSPQSRGHWKNAEGCLHRAEVISRMQKDVSIEPRSLQDVSTKVEVIVGIQKDVSTKPRSL</sequence>
<reference evidence="1 2" key="1">
    <citation type="submission" date="2019-04" db="EMBL/GenBank/DDBJ databases">
        <title>An improved genome assembly and genetic linkage map for asparagus bean, Vigna unguiculata ssp. sesquipedialis.</title>
        <authorList>
            <person name="Xia Q."/>
            <person name="Zhang R."/>
            <person name="Dong Y."/>
        </authorList>
    </citation>
    <scope>NUCLEOTIDE SEQUENCE [LARGE SCALE GENOMIC DNA]</scope>
    <source>
        <tissue evidence="1">Leaf</tissue>
    </source>
</reference>
<keyword evidence="2" id="KW-1185">Reference proteome</keyword>
<evidence type="ECO:0000313" key="2">
    <source>
        <dbReference type="Proteomes" id="UP000501690"/>
    </source>
</evidence>
<dbReference type="EMBL" id="CP039349">
    <property type="protein sequence ID" value="QCD93305.1"/>
    <property type="molecule type" value="Genomic_DNA"/>
</dbReference>
<dbReference type="AlphaFoldDB" id="A0A4D6LX90"/>